<keyword evidence="1" id="KW-1133">Transmembrane helix</keyword>
<dbReference type="HOGENOM" id="CLU_049285_2_0_11"/>
<dbReference type="Proteomes" id="UP000007882">
    <property type="component" value="Chromosome"/>
</dbReference>
<evidence type="ECO:0000313" key="4">
    <source>
        <dbReference type="Proteomes" id="UP000007882"/>
    </source>
</evidence>
<dbReference type="SUPFAM" id="SSF53474">
    <property type="entry name" value="alpha/beta-Hydrolases"/>
    <property type="match status" value="1"/>
</dbReference>
<dbReference type="InterPro" id="IPR029058">
    <property type="entry name" value="AB_hydrolase_fold"/>
</dbReference>
<keyword evidence="1" id="KW-0812">Transmembrane</keyword>
<reference evidence="3 4" key="1">
    <citation type="submission" date="2012-02" db="EMBL/GenBank/DDBJ databases">
        <title>Complete genome sequence of Actinoplanes missouriensis 431 (= NBRC 102363).</title>
        <authorList>
            <person name="Ohnishi Y."/>
            <person name="Ishikawa J."/>
            <person name="Sekine M."/>
            <person name="Hosoyama A."/>
            <person name="Harada T."/>
            <person name="Narita H."/>
            <person name="Hata T."/>
            <person name="Konno Y."/>
            <person name="Tutikane K."/>
            <person name="Fujita N."/>
            <person name="Horinouchi S."/>
            <person name="Hayakawa M."/>
        </authorList>
    </citation>
    <scope>NUCLEOTIDE SEQUENCE [LARGE SCALE GENOMIC DNA]</scope>
    <source>
        <strain evidence="4">ATCC 14538 / DSM 43046 / CBS 188.64 / JCM 3121 / NBRC 102363 / NCIMB 12654 / NRRL B-3342 / UNCC 431</strain>
    </source>
</reference>
<dbReference type="RefSeq" id="WP_014445491.1">
    <property type="nucleotide sequence ID" value="NC_017093.1"/>
</dbReference>
<dbReference type="KEGG" id="ams:AMIS_53830"/>
<sequence>MIWMLPAVLWGAVSAWWMPRGPLTSADALLTIAISFAVGLLAARSRRAFLATPFLYAVTCELVRLRTSGPSVDAPHLSPFGVIALVTGRGVHGVLALLPMMLGALAPRLLRRRILGGTAAALLATLTVAVAIPARTPPIPGGIAELTSVDGLSVLIRGRDAARPVLLFVPGTPGGSEQGTMRTRLSGLEETFVVATMDRRAYPSPDVTVDDEVSDVLSVTDYLRDRFHQSKIYLLAFSGGSIPGALAAHREPSRYHAYIGTGQAVDLLASDRIFYTDILAWARSTGRRDVADRLERQGVPPYRDFWGYEPFLQYENAAYGLPTPDLDLGASEYTPLRKAHTMTAIMDTWHTLYPRMQEVDLRRDVPDLAVPAYFVQGEREMRGLAELFQPWYDALRAPSKRLFVLPGGGHRAMFEDPDGFTAVMAGISR</sequence>
<keyword evidence="1" id="KW-0472">Membrane</keyword>
<feature type="domain" description="AB hydrolase-1" evidence="2">
    <location>
        <begin position="166"/>
        <end position="422"/>
    </location>
</feature>
<dbReference type="AlphaFoldDB" id="I0HC66"/>
<evidence type="ECO:0000259" key="2">
    <source>
        <dbReference type="Pfam" id="PF12697"/>
    </source>
</evidence>
<feature type="transmembrane region" description="Helical" evidence="1">
    <location>
        <begin position="48"/>
        <end position="65"/>
    </location>
</feature>
<evidence type="ECO:0000313" key="3">
    <source>
        <dbReference type="EMBL" id="BAL90603.1"/>
    </source>
</evidence>
<dbReference type="InterPro" id="IPR000073">
    <property type="entry name" value="AB_hydrolase_1"/>
</dbReference>
<name>I0HC66_ACTM4</name>
<evidence type="ECO:0000256" key="1">
    <source>
        <dbReference type="SAM" id="Phobius"/>
    </source>
</evidence>
<proteinExistence type="predicted"/>
<keyword evidence="4" id="KW-1185">Reference proteome</keyword>
<dbReference type="eggNOG" id="COG2267">
    <property type="taxonomic scope" value="Bacteria"/>
</dbReference>
<dbReference type="Pfam" id="PF12697">
    <property type="entry name" value="Abhydrolase_6"/>
    <property type="match status" value="1"/>
</dbReference>
<dbReference type="OrthoDB" id="9796770at2"/>
<feature type="transmembrane region" description="Helical" evidence="1">
    <location>
        <begin position="114"/>
        <end position="134"/>
    </location>
</feature>
<feature type="transmembrane region" description="Helical" evidence="1">
    <location>
        <begin position="77"/>
        <end position="102"/>
    </location>
</feature>
<dbReference type="STRING" id="512565.AMIS_53830"/>
<feature type="transmembrane region" description="Helical" evidence="1">
    <location>
        <begin position="25"/>
        <end position="43"/>
    </location>
</feature>
<dbReference type="PATRIC" id="fig|512565.3.peg.5376"/>
<protein>
    <recommendedName>
        <fullName evidence="2">AB hydrolase-1 domain-containing protein</fullName>
    </recommendedName>
</protein>
<organism evidence="3 4">
    <name type="scientific">Actinoplanes missouriensis (strain ATCC 14538 / DSM 43046 / CBS 188.64 / JCM 3121 / NBRC 102363 / NCIMB 12654 / NRRL B-3342 / UNCC 431)</name>
    <dbReference type="NCBI Taxonomy" id="512565"/>
    <lineage>
        <taxon>Bacteria</taxon>
        <taxon>Bacillati</taxon>
        <taxon>Actinomycetota</taxon>
        <taxon>Actinomycetes</taxon>
        <taxon>Micromonosporales</taxon>
        <taxon>Micromonosporaceae</taxon>
        <taxon>Actinoplanes</taxon>
    </lineage>
</organism>
<gene>
    <name evidence="3" type="ordered locus">AMIS_53830</name>
</gene>
<dbReference type="EMBL" id="AP012319">
    <property type="protein sequence ID" value="BAL90603.1"/>
    <property type="molecule type" value="Genomic_DNA"/>
</dbReference>
<dbReference type="Gene3D" id="3.40.50.1820">
    <property type="entry name" value="alpha/beta hydrolase"/>
    <property type="match status" value="1"/>
</dbReference>
<dbReference type="GO" id="GO:0003824">
    <property type="term" value="F:catalytic activity"/>
    <property type="evidence" value="ECO:0007669"/>
    <property type="project" value="UniProtKB-ARBA"/>
</dbReference>
<accession>I0HC66</accession>